<dbReference type="AlphaFoldDB" id="A0A2U2PB85"/>
<dbReference type="Proteomes" id="UP000245647">
    <property type="component" value="Unassembled WGS sequence"/>
</dbReference>
<sequence>MLPVILLMTACEQNHYVVPNRTIVTDVNRWTTTDRGLSYVARISVPELDHYIMETGAVLVYISFNGGRTYEQVPEVYRGYSYRWEKAAGEISITCEDSDGITPFDPPSSVMTVKIVLIDSDY</sequence>
<reference evidence="1 2" key="1">
    <citation type="submission" date="2018-04" db="EMBL/GenBank/DDBJ databases">
        <title>Pedobacter chongqingensis sp. nov., isolated from a rottenly hemp rope.</title>
        <authorList>
            <person name="Cai Y."/>
        </authorList>
    </citation>
    <scope>NUCLEOTIDE SEQUENCE [LARGE SCALE GENOMIC DNA]</scope>
    <source>
        <strain evidence="1 2">FJ4-8</strain>
    </source>
</reference>
<comment type="caution">
    <text evidence="1">The sequence shown here is derived from an EMBL/GenBank/DDBJ whole genome shotgun (WGS) entry which is preliminary data.</text>
</comment>
<gene>
    <name evidence="1" type="ORF">DDR33_20735</name>
</gene>
<evidence type="ECO:0000313" key="1">
    <source>
        <dbReference type="EMBL" id="PWG78657.1"/>
    </source>
</evidence>
<organism evidence="1 2">
    <name type="scientific">Pararcticibacter amylolyticus</name>
    <dbReference type="NCBI Taxonomy" id="2173175"/>
    <lineage>
        <taxon>Bacteria</taxon>
        <taxon>Pseudomonadati</taxon>
        <taxon>Bacteroidota</taxon>
        <taxon>Sphingobacteriia</taxon>
        <taxon>Sphingobacteriales</taxon>
        <taxon>Sphingobacteriaceae</taxon>
        <taxon>Pararcticibacter</taxon>
    </lineage>
</organism>
<evidence type="ECO:0000313" key="2">
    <source>
        <dbReference type="Proteomes" id="UP000245647"/>
    </source>
</evidence>
<name>A0A2U2PB85_9SPHI</name>
<accession>A0A2U2PB85</accession>
<dbReference type="EMBL" id="QEAS01000021">
    <property type="protein sequence ID" value="PWG78657.1"/>
    <property type="molecule type" value="Genomic_DNA"/>
</dbReference>
<keyword evidence="2" id="KW-1185">Reference proteome</keyword>
<protein>
    <submittedName>
        <fullName evidence="1">Uncharacterized protein</fullName>
    </submittedName>
</protein>
<proteinExistence type="predicted"/>